<feature type="transmembrane region" description="Helical" evidence="5">
    <location>
        <begin position="189"/>
        <end position="212"/>
    </location>
</feature>
<dbReference type="AlphaFoldDB" id="A0A5C3M862"/>
<gene>
    <name evidence="6" type="ORF">BDQ12DRAFT_627679</name>
</gene>
<evidence type="ECO:0000313" key="7">
    <source>
        <dbReference type="Proteomes" id="UP000308652"/>
    </source>
</evidence>
<organism evidence="6 7">
    <name type="scientific">Crucibulum laeve</name>
    <dbReference type="NCBI Taxonomy" id="68775"/>
    <lineage>
        <taxon>Eukaryota</taxon>
        <taxon>Fungi</taxon>
        <taxon>Dikarya</taxon>
        <taxon>Basidiomycota</taxon>
        <taxon>Agaricomycotina</taxon>
        <taxon>Agaricomycetes</taxon>
        <taxon>Agaricomycetidae</taxon>
        <taxon>Agaricales</taxon>
        <taxon>Agaricineae</taxon>
        <taxon>Nidulariaceae</taxon>
        <taxon>Crucibulum</taxon>
    </lineage>
</organism>
<dbReference type="InterPro" id="IPR006603">
    <property type="entry name" value="PQ-loop_rpt"/>
</dbReference>
<dbReference type="Gene3D" id="1.20.1280.290">
    <property type="match status" value="2"/>
</dbReference>
<dbReference type="InterPro" id="IPR051415">
    <property type="entry name" value="LAAT-1"/>
</dbReference>
<dbReference type="EMBL" id="ML213596">
    <property type="protein sequence ID" value="TFK40873.1"/>
    <property type="molecule type" value="Genomic_DNA"/>
</dbReference>
<keyword evidence="4 5" id="KW-0472">Membrane</keyword>
<evidence type="ECO:0008006" key="8">
    <source>
        <dbReference type="Google" id="ProtNLM"/>
    </source>
</evidence>
<proteinExistence type="predicted"/>
<dbReference type="GO" id="GO:0016020">
    <property type="term" value="C:membrane"/>
    <property type="evidence" value="ECO:0007669"/>
    <property type="project" value="UniProtKB-SubCell"/>
</dbReference>
<comment type="subcellular location">
    <subcellularLocation>
        <location evidence="1">Membrane</location>
        <topology evidence="1">Multi-pass membrane protein</topology>
    </subcellularLocation>
</comment>
<sequence>MFHNIVAEHVFGTMGTICWTGQLIPQVWKSWREKSTEGLAPLLVLLWGLSGPFLGVYAILYDINIPLIVQPQLFCMLCLISWGQCLYYGSNRSRTTAILITSSVIVTCGVLETIFVLVLRPFHDRGQHTPTDIFGIVASAIIAIALLPQYWEIYKHKEVIGVSMVFISIDFIGAIFNDLSLVFKEELDVIAVVTYSIVVVMDGLVILAAIILNPLARRRRRRQAAQNMVEVVYI</sequence>
<evidence type="ECO:0000256" key="1">
    <source>
        <dbReference type="ARBA" id="ARBA00004141"/>
    </source>
</evidence>
<accession>A0A5C3M862</accession>
<evidence type="ECO:0000256" key="5">
    <source>
        <dbReference type="SAM" id="Phobius"/>
    </source>
</evidence>
<evidence type="ECO:0000313" key="6">
    <source>
        <dbReference type="EMBL" id="TFK40873.1"/>
    </source>
</evidence>
<name>A0A5C3M862_9AGAR</name>
<feature type="transmembrane region" description="Helical" evidence="5">
    <location>
        <begin position="67"/>
        <end position="89"/>
    </location>
</feature>
<keyword evidence="7" id="KW-1185">Reference proteome</keyword>
<feature type="transmembrane region" description="Helical" evidence="5">
    <location>
        <begin position="96"/>
        <end position="119"/>
    </location>
</feature>
<dbReference type="OrthoDB" id="407617at2759"/>
<feature type="transmembrane region" description="Helical" evidence="5">
    <location>
        <begin position="131"/>
        <end position="147"/>
    </location>
</feature>
<dbReference type="Proteomes" id="UP000308652">
    <property type="component" value="Unassembled WGS sequence"/>
</dbReference>
<feature type="transmembrane region" description="Helical" evidence="5">
    <location>
        <begin position="39"/>
        <end position="61"/>
    </location>
</feature>
<dbReference type="PANTHER" id="PTHR16201:SF37">
    <property type="entry name" value="PQ-LOOP REPEAT-CONTAINING PROTEIN"/>
    <property type="match status" value="1"/>
</dbReference>
<keyword evidence="3 5" id="KW-1133">Transmembrane helix</keyword>
<dbReference type="PANTHER" id="PTHR16201">
    <property type="entry name" value="SEVEN TRANSMEMBRANE PROTEIN 1-RELATED"/>
    <property type="match status" value="1"/>
</dbReference>
<dbReference type="SMART" id="SM00679">
    <property type="entry name" value="CTNS"/>
    <property type="match status" value="2"/>
</dbReference>
<evidence type="ECO:0000256" key="2">
    <source>
        <dbReference type="ARBA" id="ARBA00022692"/>
    </source>
</evidence>
<evidence type="ECO:0000256" key="4">
    <source>
        <dbReference type="ARBA" id="ARBA00023136"/>
    </source>
</evidence>
<evidence type="ECO:0000256" key="3">
    <source>
        <dbReference type="ARBA" id="ARBA00022989"/>
    </source>
</evidence>
<dbReference type="Pfam" id="PF04193">
    <property type="entry name" value="PQ-loop"/>
    <property type="match status" value="2"/>
</dbReference>
<reference evidence="6 7" key="1">
    <citation type="journal article" date="2019" name="Nat. Ecol. Evol.">
        <title>Megaphylogeny resolves global patterns of mushroom evolution.</title>
        <authorList>
            <person name="Varga T."/>
            <person name="Krizsan K."/>
            <person name="Foldi C."/>
            <person name="Dima B."/>
            <person name="Sanchez-Garcia M."/>
            <person name="Sanchez-Ramirez S."/>
            <person name="Szollosi G.J."/>
            <person name="Szarkandi J.G."/>
            <person name="Papp V."/>
            <person name="Albert L."/>
            <person name="Andreopoulos W."/>
            <person name="Angelini C."/>
            <person name="Antonin V."/>
            <person name="Barry K.W."/>
            <person name="Bougher N.L."/>
            <person name="Buchanan P."/>
            <person name="Buyck B."/>
            <person name="Bense V."/>
            <person name="Catcheside P."/>
            <person name="Chovatia M."/>
            <person name="Cooper J."/>
            <person name="Damon W."/>
            <person name="Desjardin D."/>
            <person name="Finy P."/>
            <person name="Geml J."/>
            <person name="Haridas S."/>
            <person name="Hughes K."/>
            <person name="Justo A."/>
            <person name="Karasinski D."/>
            <person name="Kautmanova I."/>
            <person name="Kiss B."/>
            <person name="Kocsube S."/>
            <person name="Kotiranta H."/>
            <person name="LaButti K.M."/>
            <person name="Lechner B.E."/>
            <person name="Liimatainen K."/>
            <person name="Lipzen A."/>
            <person name="Lukacs Z."/>
            <person name="Mihaltcheva S."/>
            <person name="Morgado L.N."/>
            <person name="Niskanen T."/>
            <person name="Noordeloos M.E."/>
            <person name="Ohm R.A."/>
            <person name="Ortiz-Santana B."/>
            <person name="Ovrebo C."/>
            <person name="Racz N."/>
            <person name="Riley R."/>
            <person name="Savchenko A."/>
            <person name="Shiryaev A."/>
            <person name="Soop K."/>
            <person name="Spirin V."/>
            <person name="Szebenyi C."/>
            <person name="Tomsovsky M."/>
            <person name="Tulloss R.E."/>
            <person name="Uehling J."/>
            <person name="Grigoriev I.V."/>
            <person name="Vagvolgyi C."/>
            <person name="Papp T."/>
            <person name="Martin F.M."/>
            <person name="Miettinen O."/>
            <person name="Hibbett D.S."/>
            <person name="Nagy L.G."/>
        </authorList>
    </citation>
    <scope>NUCLEOTIDE SEQUENCE [LARGE SCALE GENOMIC DNA]</scope>
    <source>
        <strain evidence="6 7">CBS 166.37</strain>
    </source>
</reference>
<feature type="transmembrane region" description="Helical" evidence="5">
    <location>
        <begin position="159"/>
        <end position="177"/>
    </location>
</feature>
<keyword evidence="2 5" id="KW-0812">Transmembrane</keyword>
<protein>
    <recommendedName>
        <fullName evidence="8">PQ loop repeat-domain-containing protein</fullName>
    </recommendedName>
</protein>